<sequence>MYFCPKSGETMGVWSMAMLTPTTISLTPTSCSIVLPQAKFNREGCPNCETFLELRGNLDGIQEATSQVYEGLVMVTDPQQSWVAKWQRLQDYTPGTYAIKVVGVLPDEYVSAAESAGVKYIPRDGSATSNEQ</sequence>
<comment type="similarity">
    <text evidence="3">Belongs to the SPT4 family.</text>
</comment>
<evidence type="ECO:0000256" key="5">
    <source>
        <dbReference type="ARBA" id="ARBA00023163"/>
    </source>
</evidence>
<feature type="domain" description="Spt4/RpoE2 zinc finger" evidence="9">
    <location>
        <begin position="29"/>
        <end position="102"/>
    </location>
</feature>
<evidence type="ECO:0000256" key="4">
    <source>
        <dbReference type="ARBA" id="ARBA00020182"/>
    </source>
</evidence>
<dbReference type="SUPFAM" id="SSF63393">
    <property type="entry name" value="RNA polymerase subunits"/>
    <property type="match status" value="1"/>
</dbReference>
<evidence type="ECO:0000256" key="8">
    <source>
        <dbReference type="ARBA" id="ARBA00029869"/>
    </source>
</evidence>
<name>A0A4U0US85_9PEZI</name>
<dbReference type="GO" id="GO:0000993">
    <property type="term" value="F:RNA polymerase II complex binding"/>
    <property type="evidence" value="ECO:0007669"/>
    <property type="project" value="TreeGrafter"/>
</dbReference>
<dbReference type="InterPro" id="IPR009287">
    <property type="entry name" value="Spt4"/>
</dbReference>
<dbReference type="AlphaFoldDB" id="A0A4U0US85"/>
<dbReference type="CDD" id="cd07973">
    <property type="entry name" value="Spt4"/>
    <property type="match status" value="1"/>
</dbReference>
<dbReference type="GO" id="GO:0006355">
    <property type="term" value="P:regulation of DNA-templated transcription"/>
    <property type="evidence" value="ECO:0007669"/>
    <property type="project" value="InterPro"/>
</dbReference>
<dbReference type="Proteomes" id="UP000310066">
    <property type="component" value="Unassembled WGS sequence"/>
</dbReference>
<gene>
    <name evidence="10" type="ORF">B0A54_09917</name>
</gene>
<keyword evidence="6" id="KW-0539">Nucleus</keyword>
<organism evidence="10 11">
    <name type="scientific">Friedmanniomyces endolithicus</name>
    <dbReference type="NCBI Taxonomy" id="329885"/>
    <lineage>
        <taxon>Eukaryota</taxon>
        <taxon>Fungi</taxon>
        <taxon>Dikarya</taxon>
        <taxon>Ascomycota</taxon>
        <taxon>Pezizomycotina</taxon>
        <taxon>Dothideomycetes</taxon>
        <taxon>Dothideomycetidae</taxon>
        <taxon>Mycosphaerellales</taxon>
        <taxon>Teratosphaeriaceae</taxon>
        <taxon>Friedmanniomyces</taxon>
    </lineage>
</organism>
<dbReference type="EMBL" id="NAJP01000042">
    <property type="protein sequence ID" value="TKA38868.1"/>
    <property type="molecule type" value="Genomic_DNA"/>
</dbReference>
<keyword evidence="7" id="KW-0137">Centromere</keyword>
<evidence type="ECO:0000313" key="11">
    <source>
        <dbReference type="Proteomes" id="UP000310066"/>
    </source>
</evidence>
<evidence type="ECO:0000259" key="9">
    <source>
        <dbReference type="SMART" id="SM01389"/>
    </source>
</evidence>
<comment type="subcellular location">
    <subcellularLocation>
        <location evidence="2">Chromosome</location>
        <location evidence="2">Centromere</location>
    </subcellularLocation>
    <subcellularLocation>
        <location evidence="1">Nucleus</location>
    </subcellularLocation>
</comment>
<dbReference type="GO" id="GO:0008270">
    <property type="term" value="F:zinc ion binding"/>
    <property type="evidence" value="ECO:0007669"/>
    <property type="project" value="InterPro"/>
</dbReference>
<dbReference type="GO" id="GO:0032044">
    <property type="term" value="C:DSIF complex"/>
    <property type="evidence" value="ECO:0007669"/>
    <property type="project" value="TreeGrafter"/>
</dbReference>
<reference evidence="10 11" key="1">
    <citation type="submission" date="2017-03" db="EMBL/GenBank/DDBJ databases">
        <title>Genomes of endolithic fungi from Antarctica.</title>
        <authorList>
            <person name="Coleine C."/>
            <person name="Masonjones S."/>
            <person name="Stajich J.E."/>
        </authorList>
    </citation>
    <scope>NUCLEOTIDE SEQUENCE [LARGE SCALE GENOMIC DNA]</scope>
    <source>
        <strain evidence="10 11">CCFEE 5311</strain>
    </source>
</reference>
<proteinExistence type="inferred from homology"/>
<evidence type="ECO:0000256" key="7">
    <source>
        <dbReference type="ARBA" id="ARBA00023328"/>
    </source>
</evidence>
<comment type="caution">
    <text evidence="10">The sequence shown here is derived from an EMBL/GenBank/DDBJ whole genome shotgun (WGS) entry which is preliminary data.</text>
</comment>
<dbReference type="InterPro" id="IPR029040">
    <property type="entry name" value="RPABC4/Spt4"/>
</dbReference>
<evidence type="ECO:0000313" key="10">
    <source>
        <dbReference type="EMBL" id="TKA38868.1"/>
    </source>
</evidence>
<keyword evidence="5" id="KW-0804">Transcription</keyword>
<dbReference type="Pfam" id="PF06093">
    <property type="entry name" value="Spt4"/>
    <property type="match status" value="1"/>
</dbReference>
<dbReference type="PANTHER" id="PTHR12882:SF1">
    <property type="entry name" value="TRANSCRIPTION ELONGATION FACTOR SPT4"/>
    <property type="match status" value="1"/>
</dbReference>
<evidence type="ECO:0000256" key="6">
    <source>
        <dbReference type="ARBA" id="ARBA00023242"/>
    </source>
</evidence>
<dbReference type="InterPro" id="IPR038510">
    <property type="entry name" value="Spt4_sf"/>
</dbReference>
<protein>
    <recommendedName>
        <fullName evidence="4">Transcription elongation factor SPT4</fullName>
    </recommendedName>
    <alternativeName>
        <fullName evidence="8">Chromatin elongation factor SPT4</fullName>
    </alternativeName>
</protein>
<dbReference type="PANTHER" id="PTHR12882">
    <property type="entry name" value="SUPPRESSOR OF TY 4"/>
    <property type="match status" value="1"/>
</dbReference>
<evidence type="ECO:0000256" key="3">
    <source>
        <dbReference type="ARBA" id="ARBA00010464"/>
    </source>
</evidence>
<dbReference type="GO" id="GO:0000775">
    <property type="term" value="C:chromosome, centromeric region"/>
    <property type="evidence" value="ECO:0007669"/>
    <property type="project" value="UniProtKB-SubCell"/>
</dbReference>
<evidence type="ECO:0000256" key="1">
    <source>
        <dbReference type="ARBA" id="ARBA00004123"/>
    </source>
</evidence>
<evidence type="ECO:0000256" key="2">
    <source>
        <dbReference type="ARBA" id="ARBA00004584"/>
    </source>
</evidence>
<dbReference type="InterPro" id="IPR022800">
    <property type="entry name" value="Spt4/RpoE2_Znf"/>
</dbReference>
<dbReference type="OrthoDB" id="248751at2759"/>
<dbReference type="Gene3D" id="3.30.40.210">
    <property type="match status" value="1"/>
</dbReference>
<dbReference type="STRING" id="329885.A0A4U0US85"/>
<accession>A0A4U0US85</accession>
<dbReference type="GO" id="GO:0140673">
    <property type="term" value="P:transcription elongation-coupled chromatin remodeling"/>
    <property type="evidence" value="ECO:0007669"/>
    <property type="project" value="InterPro"/>
</dbReference>
<dbReference type="SMART" id="SM01389">
    <property type="entry name" value="Spt4"/>
    <property type="match status" value="1"/>
</dbReference>